<evidence type="ECO:0000256" key="2">
    <source>
        <dbReference type="ARBA" id="ARBA00022741"/>
    </source>
</evidence>
<evidence type="ECO:0000313" key="8">
    <source>
        <dbReference type="Proteomes" id="UP000886887"/>
    </source>
</evidence>
<accession>A0A9D1CRZ8</accession>
<comment type="subunit">
    <text evidence="6">Homodimer.</text>
</comment>
<comment type="caution">
    <text evidence="7">The sequence shown here is derived from an EMBL/GenBank/DDBJ whole genome shotgun (WGS) entry which is preliminary data.</text>
</comment>
<dbReference type="HAMAP" id="MF_02040">
    <property type="entry name" value="Mrp_NBP35"/>
    <property type="match status" value="1"/>
</dbReference>
<dbReference type="EMBL" id="DVFJ01000028">
    <property type="protein sequence ID" value="HIQ72034.1"/>
    <property type="molecule type" value="Genomic_DNA"/>
</dbReference>
<evidence type="ECO:0000256" key="1">
    <source>
        <dbReference type="ARBA" id="ARBA00022723"/>
    </source>
</evidence>
<dbReference type="CDD" id="cd02037">
    <property type="entry name" value="Mrp_NBP35"/>
    <property type="match status" value="1"/>
</dbReference>
<evidence type="ECO:0000256" key="4">
    <source>
        <dbReference type="ARBA" id="ARBA00023004"/>
    </source>
</evidence>
<dbReference type="PANTHER" id="PTHR42961:SF2">
    <property type="entry name" value="IRON-SULFUR PROTEIN NUBPL"/>
    <property type="match status" value="1"/>
</dbReference>
<dbReference type="GO" id="GO:0046872">
    <property type="term" value="F:metal ion binding"/>
    <property type="evidence" value="ECO:0007669"/>
    <property type="project" value="UniProtKB-KW"/>
</dbReference>
<comment type="similarity">
    <text evidence="6">Belongs to the Mrp/NBP35 ATP-binding proteins family.</text>
</comment>
<dbReference type="FunFam" id="3.40.50.300:FF:001119">
    <property type="entry name" value="Iron-sulfur cluster carrier protein"/>
    <property type="match status" value="1"/>
</dbReference>
<organism evidence="7 8">
    <name type="scientific">Candidatus Onthenecus intestinigallinarum</name>
    <dbReference type="NCBI Taxonomy" id="2840875"/>
    <lineage>
        <taxon>Bacteria</taxon>
        <taxon>Bacillati</taxon>
        <taxon>Bacillota</taxon>
        <taxon>Clostridia</taxon>
        <taxon>Eubacteriales</taxon>
        <taxon>Candidatus Onthenecus</taxon>
    </lineage>
</organism>
<reference evidence="7" key="1">
    <citation type="submission" date="2020-10" db="EMBL/GenBank/DDBJ databases">
        <authorList>
            <person name="Gilroy R."/>
        </authorList>
    </citation>
    <scope>NUCLEOTIDE SEQUENCE</scope>
    <source>
        <strain evidence="7">ChiSxjej2B14-6234</strain>
    </source>
</reference>
<keyword evidence="1 6" id="KW-0479">Metal-binding</keyword>
<dbReference type="InterPro" id="IPR019591">
    <property type="entry name" value="Mrp/NBP35_ATP-bd"/>
</dbReference>
<dbReference type="InterPro" id="IPR027417">
    <property type="entry name" value="P-loop_NTPase"/>
</dbReference>
<dbReference type="PANTHER" id="PTHR42961">
    <property type="entry name" value="IRON-SULFUR PROTEIN NUBPL"/>
    <property type="match status" value="1"/>
</dbReference>
<sequence>MNDQEELRQGCEPSQCGTLPACAGCHSNPANQHKEEKPKKAPQVRKVIGVISGKGGVGKSLVSAQLAVLLRRKGYEVGILDADITGPSVPKMFGVEQKAMGDGEQILPARTHNDIKLMSVNLLLEEEDTPVIWRGPVISGVVTQFWEDVAWGKLDAMVIDMPPGTGDVPLTVFQSIPVDGIVVVTTPQDLVGMIVRKAVHMANMMKIPVLGIVENMSYAVCPDCGKQFSIFGESHVEEEAAKLGLPVLARLPIDPQTARLCDEGHIERVDGAALQGAVDAIEAKVGLNA</sequence>
<evidence type="ECO:0000256" key="5">
    <source>
        <dbReference type="ARBA" id="ARBA00023014"/>
    </source>
</evidence>
<dbReference type="GO" id="GO:0005524">
    <property type="term" value="F:ATP binding"/>
    <property type="evidence" value="ECO:0007669"/>
    <property type="project" value="UniProtKB-UniRule"/>
</dbReference>
<keyword evidence="2 6" id="KW-0547">Nucleotide-binding</keyword>
<keyword evidence="6" id="KW-0378">Hydrolase</keyword>
<comment type="function">
    <text evidence="6">Binds and transfers iron-sulfur (Fe-S) clusters to target apoproteins. Can hydrolyze ATP.</text>
</comment>
<dbReference type="Proteomes" id="UP000886887">
    <property type="component" value="Unassembled WGS sequence"/>
</dbReference>
<keyword evidence="3 6" id="KW-0067">ATP-binding</keyword>
<evidence type="ECO:0000256" key="3">
    <source>
        <dbReference type="ARBA" id="ARBA00022840"/>
    </source>
</evidence>
<evidence type="ECO:0000256" key="6">
    <source>
        <dbReference type="HAMAP-Rule" id="MF_02040"/>
    </source>
</evidence>
<keyword evidence="4 6" id="KW-0408">Iron</keyword>
<name>A0A9D1CRZ8_9FIRM</name>
<dbReference type="GO" id="GO:0051539">
    <property type="term" value="F:4 iron, 4 sulfur cluster binding"/>
    <property type="evidence" value="ECO:0007669"/>
    <property type="project" value="TreeGrafter"/>
</dbReference>
<dbReference type="Pfam" id="PF10609">
    <property type="entry name" value="ParA"/>
    <property type="match status" value="1"/>
</dbReference>
<feature type="binding site" evidence="6">
    <location>
        <begin position="53"/>
        <end position="60"/>
    </location>
    <ligand>
        <name>ATP</name>
        <dbReference type="ChEBI" id="CHEBI:30616"/>
    </ligand>
</feature>
<dbReference type="GO" id="GO:0016226">
    <property type="term" value="P:iron-sulfur cluster assembly"/>
    <property type="evidence" value="ECO:0007669"/>
    <property type="project" value="InterPro"/>
</dbReference>
<dbReference type="GO" id="GO:0016887">
    <property type="term" value="F:ATP hydrolysis activity"/>
    <property type="evidence" value="ECO:0007669"/>
    <property type="project" value="UniProtKB-UniRule"/>
</dbReference>
<gene>
    <name evidence="7" type="ORF">IAB73_07500</name>
</gene>
<protein>
    <recommendedName>
        <fullName evidence="6">Iron-sulfur cluster carrier protein</fullName>
    </recommendedName>
</protein>
<evidence type="ECO:0000313" key="7">
    <source>
        <dbReference type="EMBL" id="HIQ72034.1"/>
    </source>
</evidence>
<dbReference type="GO" id="GO:0140663">
    <property type="term" value="F:ATP-dependent FeS chaperone activity"/>
    <property type="evidence" value="ECO:0007669"/>
    <property type="project" value="InterPro"/>
</dbReference>
<dbReference type="Gene3D" id="3.40.50.300">
    <property type="entry name" value="P-loop containing nucleotide triphosphate hydrolases"/>
    <property type="match status" value="1"/>
</dbReference>
<proteinExistence type="inferred from homology"/>
<dbReference type="SUPFAM" id="SSF52540">
    <property type="entry name" value="P-loop containing nucleoside triphosphate hydrolases"/>
    <property type="match status" value="1"/>
</dbReference>
<dbReference type="InterPro" id="IPR033756">
    <property type="entry name" value="YlxH/NBP35"/>
</dbReference>
<keyword evidence="5 6" id="KW-0411">Iron-sulfur</keyword>
<reference evidence="7" key="2">
    <citation type="journal article" date="2021" name="PeerJ">
        <title>Extensive microbial diversity within the chicken gut microbiome revealed by metagenomics and culture.</title>
        <authorList>
            <person name="Gilroy R."/>
            <person name="Ravi A."/>
            <person name="Getino M."/>
            <person name="Pursley I."/>
            <person name="Horton D.L."/>
            <person name="Alikhan N.F."/>
            <person name="Baker D."/>
            <person name="Gharbi K."/>
            <person name="Hall N."/>
            <person name="Watson M."/>
            <person name="Adriaenssens E.M."/>
            <person name="Foster-Nyarko E."/>
            <person name="Jarju S."/>
            <person name="Secka A."/>
            <person name="Antonio M."/>
            <person name="Oren A."/>
            <person name="Chaudhuri R.R."/>
            <person name="La Ragione R."/>
            <person name="Hildebrand F."/>
            <person name="Pallen M.J."/>
        </authorList>
    </citation>
    <scope>NUCLEOTIDE SEQUENCE</scope>
    <source>
        <strain evidence="7">ChiSxjej2B14-6234</strain>
    </source>
</reference>
<dbReference type="AlphaFoldDB" id="A0A9D1CRZ8"/>
<dbReference type="InterPro" id="IPR044304">
    <property type="entry name" value="NUBPL-like"/>
</dbReference>